<dbReference type="EMBL" id="CP076680">
    <property type="protein sequence ID" value="QWU99304.1"/>
    <property type="molecule type" value="Genomic_DNA"/>
</dbReference>
<accession>A0AAJ4NNP5</accession>
<dbReference type="Proteomes" id="UP000683421">
    <property type="component" value="Chromosome"/>
</dbReference>
<dbReference type="AlphaFoldDB" id="A0AAJ4NNP5"/>
<organism evidence="1 2">
    <name type="scientific">Francisella salimarina</name>
    <dbReference type="NCBI Taxonomy" id="2599927"/>
    <lineage>
        <taxon>Bacteria</taxon>
        <taxon>Pseudomonadati</taxon>
        <taxon>Pseudomonadota</taxon>
        <taxon>Gammaproteobacteria</taxon>
        <taxon>Thiotrichales</taxon>
        <taxon>Francisellaceae</taxon>
        <taxon>Francisella</taxon>
    </lineage>
</organism>
<proteinExistence type="predicted"/>
<dbReference type="RefSeq" id="WP_216692169.1">
    <property type="nucleotide sequence ID" value="NZ_CP076680.1"/>
</dbReference>
<reference evidence="1 2" key="1">
    <citation type="submission" date="2021-06" db="EMBL/GenBank/DDBJ databases">
        <title>Ulceroglandular infection and bacteremia caused by Francisella salimarina in an immunocompromised patient, France.</title>
        <authorList>
            <person name="Hennebique A."/>
            <person name="Caspar Y."/>
            <person name="Maurin M."/>
            <person name="Boisset S."/>
            <person name="Pelloux I."/>
            <person name="Gallego-Hernanz M.P."/>
            <person name="Burucoa C."/>
            <person name="Cazenave-Roblot F."/>
            <person name="Plouzeau C."/>
            <person name="Rammaert B."/>
        </authorList>
    </citation>
    <scope>NUCLEOTIDE SEQUENCE [LARGE SCALE GENOMIC DNA]</scope>
    <source>
        <strain evidence="1 2">CHUGA-F75</strain>
    </source>
</reference>
<name>A0AAJ4NNP5_9GAMM</name>
<gene>
    <name evidence="1" type="ORF">KQR59_00015</name>
</gene>
<evidence type="ECO:0000313" key="1">
    <source>
        <dbReference type="EMBL" id="QWU99304.1"/>
    </source>
</evidence>
<sequence length="382" mass="43737">MKYKLFLVTFITLFLNTSYATNILFLSYDYGDANAFKELMPELSNRKINYETIAIGKSRDKFKDNLIKNVNCLREFDNDYLIKDRSNLISKNNIVCLKNSLKYKPDIIISGMSSGSLAAILNSFDDVKKVAYYDNFDPYPKNDPNYYTSSFINTLKNKSLDKLFIVAEKTKNSFKQKIDISTKDIIVVGNPSLIEWQKTNKKCPSKKSLIEYLNIDYKKNFIVFAGDTTEDYKESFYIFAEAIKNMPNYIAIVSYHPKTNGEFEKNIKNILDIKNMVIADTDSKNPSTICLSTLSNIFIVHKSSMGSQALSASKNVIFIAKNTYKNSAIDYGLADLVYFPKDIIKSIKKNYNKDTDDNFYITYGIPKDSIKSFINSILDTTK</sequence>
<protein>
    <submittedName>
        <fullName evidence="1">Uncharacterized protein</fullName>
    </submittedName>
</protein>
<evidence type="ECO:0000313" key="2">
    <source>
        <dbReference type="Proteomes" id="UP000683421"/>
    </source>
</evidence>
<keyword evidence="2" id="KW-1185">Reference proteome</keyword>
<dbReference type="KEGG" id="fsr:KQR59_00015"/>